<dbReference type="Gene3D" id="3.30.310.280">
    <property type="match status" value="1"/>
</dbReference>
<gene>
    <name evidence="1" type="ORF">ACS15_1614</name>
</gene>
<dbReference type="Proteomes" id="UP000077927">
    <property type="component" value="Chromosome 1"/>
</dbReference>
<organism evidence="1 2">
    <name type="scientific">Ralstonia insidiosa</name>
    <dbReference type="NCBI Taxonomy" id="190721"/>
    <lineage>
        <taxon>Bacteria</taxon>
        <taxon>Pseudomonadati</taxon>
        <taxon>Pseudomonadota</taxon>
        <taxon>Betaproteobacteria</taxon>
        <taxon>Burkholderiales</taxon>
        <taxon>Burkholderiaceae</taxon>
        <taxon>Ralstonia</taxon>
    </lineage>
</organism>
<sequence length="140" mass="15488">MNVTIHNQLSQHPAQAAAHLTPEVWAQANRLLLRKAIAEYAHELILEPEHLHATTGGFALYQVRSDDGKVCYQFEAQQLALRHWFIQPESIRRLVEGPSNRSTRCNSSSNAVSGLVFVTSCCPSTSTRSAARYSAARSNA</sequence>
<dbReference type="KEGG" id="rin:ACS15_1614"/>
<dbReference type="AlphaFoldDB" id="A0AAC9BJ51"/>
<proteinExistence type="predicted"/>
<protein>
    <submittedName>
        <fullName evidence="1">Siderophore synthetase</fullName>
    </submittedName>
</protein>
<reference evidence="1 2" key="1">
    <citation type="submission" date="2015-09" db="EMBL/GenBank/DDBJ databases">
        <authorList>
            <person name="Xu Y."/>
            <person name="Nagy A."/>
            <person name="Liu N.T."/>
            <person name="Nou X."/>
        </authorList>
    </citation>
    <scope>NUCLEOTIDE SEQUENCE [LARGE SCALE GENOMIC DNA]</scope>
    <source>
        <strain evidence="1 2">FC1138</strain>
    </source>
</reference>
<evidence type="ECO:0000313" key="2">
    <source>
        <dbReference type="Proteomes" id="UP000077927"/>
    </source>
</evidence>
<name>A0AAC9BJ51_9RALS</name>
<accession>A0AAC9BJ51</accession>
<dbReference type="EMBL" id="CP012605">
    <property type="protein sequence ID" value="ANH73834.1"/>
    <property type="molecule type" value="Genomic_DNA"/>
</dbReference>
<evidence type="ECO:0000313" key="1">
    <source>
        <dbReference type="EMBL" id="ANH73834.1"/>
    </source>
</evidence>